<evidence type="ECO:0000313" key="2">
    <source>
        <dbReference type="EMBL" id="OIQ93644.1"/>
    </source>
</evidence>
<protein>
    <recommendedName>
        <fullName evidence="1">Alginate export domain-containing protein</fullName>
    </recommendedName>
</protein>
<dbReference type="InterPro" id="IPR025388">
    <property type="entry name" value="Alginate_export_dom"/>
</dbReference>
<comment type="caution">
    <text evidence="2">The sequence shown here is derived from an EMBL/GenBank/DDBJ whole genome shotgun (WGS) entry which is preliminary data.</text>
</comment>
<proteinExistence type="predicted"/>
<organism evidence="2">
    <name type="scientific">mine drainage metagenome</name>
    <dbReference type="NCBI Taxonomy" id="410659"/>
    <lineage>
        <taxon>unclassified sequences</taxon>
        <taxon>metagenomes</taxon>
        <taxon>ecological metagenomes</taxon>
    </lineage>
</organism>
<sequence length="530" mass="58641">MKTNIIQTILVIIFCLIIFQSKAQLTLIGQLRTRTEVRNGLGNLTLKGSSAAIFTSQRSRLNFGYKWDRLTFGVALQDVRVWGQDASSITNNDGAKLMLHEAWADLVLANKADSTIKFKLLDLLSLKIGRQELIYDDSRLIGNLDWLQQARHHDMALLKSMHHGWQVDLGYAFNQNNDNFGNTGTAYIPANLPAYVKNSLGVLVPVPAGIIPLAAGGNANNNSSLSGTPVFANPPSTNAATQDYKSFTSLYISKKFNQTKFSALFFADNFGKYKKDSVGNAATGYVYGRRFISSGLSDLFNYSGTVHRYTYGLMLNHTLGNASGFGKIAIQAAFYKQTGMSRDSISLDAYHYTVQLTYQKGKFSFTPGYDVLSGNDAVNPSGKDNRFDPLYGTPHKFWGYMDYFYAGTSSPAGGLNNAYFKIKYSSNLLSLSADFHNFSLNKDMKKTDGTVIDKQLGKEIDLQLSYNMNKFTNIELGYSVMNATGSMPFAKGQATTDAVAATYNSNGTWFYAMLKFTPDFLYTKPVANKH</sequence>
<gene>
    <name evidence="2" type="ORF">GALL_244030</name>
</gene>
<reference evidence="2" key="1">
    <citation type="submission" date="2016-10" db="EMBL/GenBank/DDBJ databases">
        <title>Sequence of Gallionella enrichment culture.</title>
        <authorList>
            <person name="Poehlein A."/>
            <person name="Muehling M."/>
            <person name="Daniel R."/>
        </authorList>
    </citation>
    <scope>NUCLEOTIDE SEQUENCE</scope>
</reference>
<name>A0A1J5RNI7_9ZZZZ</name>
<dbReference type="Pfam" id="PF13372">
    <property type="entry name" value="Alginate_exp"/>
    <property type="match status" value="1"/>
</dbReference>
<feature type="domain" description="Alginate export" evidence="1">
    <location>
        <begin position="27"/>
        <end position="169"/>
    </location>
</feature>
<evidence type="ECO:0000259" key="1">
    <source>
        <dbReference type="Pfam" id="PF13372"/>
    </source>
</evidence>
<dbReference type="AlphaFoldDB" id="A0A1J5RNI7"/>
<accession>A0A1J5RNI7</accession>
<dbReference type="EMBL" id="MLJW01000203">
    <property type="protein sequence ID" value="OIQ93644.1"/>
    <property type="molecule type" value="Genomic_DNA"/>
</dbReference>